<evidence type="ECO:0000313" key="1">
    <source>
        <dbReference type="EMBL" id="MBW3467821.1"/>
    </source>
</evidence>
<dbReference type="EMBL" id="RPHB01000003">
    <property type="protein sequence ID" value="MBW3467821.1"/>
    <property type="molecule type" value="Genomic_DNA"/>
</dbReference>
<reference evidence="1 2" key="1">
    <citation type="journal article" date="2020" name="Syst. Appl. Microbiol.">
        <title>Arthrospiribacter ruber gen. nov., sp. nov., a novel bacterium isolated from Arthrospira cultures.</title>
        <authorList>
            <person name="Waleron M."/>
            <person name="Misztak A."/>
            <person name="Waleron M.M."/>
            <person name="Furmaniak M."/>
            <person name="Mrozik A."/>
            <person name="Waleron K."/>
        </authorList>
    </citation>
    <scope>NUCLEOTIDE SEQUENCE [LARGE SCALE GENOMIC DNA]</scope>
    <source>
        <strain evidence="1 2">DPMB0001</strain>
    </source>
</reference>
<proteinExistence type="predicted"/>
<accession>A0A951IXS9</accession>
<name>A0A951IXS9_9BACT</name>
<dbReference type="RefSeq" id="WP_219288230.1">
    <property type="nucleotide sequence ID" value="NZ_RPHB01000003.1"/>
</dbReference>
<comment type="caution">
    <text evidence="1">The sequence shown here is derived from an EMBL/GenBank/DDBJ whole genome shotgun (WGS) entry which is preliminary data.</text>
</comment>
<evidence type="ECO:0000313" key="2">
    <source>
        <dbReference type="Proteomes" id="UP000727490"/>
    </source>
</evidence>
<gene>
    <name evidence="1" type="ORF">EGN73_08325</name>
</gene>
<sequence>MLSKAEDDQRNLNYMKLGRLTLIIVVVFCSIHLGNAQTEDVLRVNFLNPAISYELATGKNTTLDASLGFGYNYSYPDLASGSIGGVQYTFAMFADIQGRYYYNFDRREGKGKRTDHNNGNFIAARMLYTGPGVSQISSFDRFDNNSFAVGPTWGLQRTYGERINLLFSIGPIYYFDTVGNGNFFPLNLEINLGFNLN</sequence>
<dbReference type="AlphaFoldDB" id="A0A951IXS9"/>
<protein>
    <submittedName>
        <fullName evidence="1">Uncharacterized protein</fullName>
    </submittedName>
</protein>
<dbReference type="Proteomes" id="UP000727490">
    <property type="component" value="Unassembled WGS sequence"/>
</dbReference>
<keyword evidence="2" id="KW-1185">Reference proteome</keyword>
<organism evidence="1 2">
    <name type="scientific">Arthrospiribacter ruber</name>
    <dbReference type="NCBI Taxonomy" id="2487934"/>
    <lineage>
        <taxon>Bacteria</taxon>
        <taxon>Pseudomonadati</taxon>
        <taxon>Bacteroidota</taxon>
        <taxon>Cytophagia</taxon>
        <taxon>Cytophagales</taxon>
        <taxon>Cyclobacteriaceae</taxon>
        <taxon>Arthrospiribacter</taxon>
    </lineage>
</organism>